<dbReference type="Gene3D" id="3.40.50.300">
    <property type="entry name" value="P-loop containing nucleotide triphosphate hydrolases"/>
    <property type="match status" value="2"/>
</dbReference>
<dbReference type="InterPro" id="IPR032284">
    <property type="entry name" value="RecQ_Zn-bd"/>
</dbReference>
<dbReference type="Pfam" id="PF00271">
    <property type="entry name" value="Helicase_C"/>
    <property type="match status" value="1"/>
</dbReference>
<dbReference type="GO" id="GO:0043138">
    <property type="term" value="F:3'-5' DNA helicase activity"/>
    <property type="evidence" value="ECO:0007669"/>
    <property type="project" value="UniProtKB-EC"/>
</dbReference>
<comment type="similarity">
    <text evidence="2 13">Belongs to the helicase family. RecQ subfamily.</text>
</comment>
<sequence>MSNTLVGTPFPPSSSPSLGRPPQIVMKKSLLPVKNMSASEKHSVGKEDLVRLLKQYFGHAEFRGKQSEAIEAVLAGRDCFCLMPTGGGKSMCYQIPAVAKPGIVLVISPLIALMENQVAALRMKGIPAEFLSSTQTAQTKEKIHEDLNSGKPSIKLLYVTPELVALFGFMTKLTKLYNRGLLSLIAIDEAHCISTWGHDFRPSYRKLSSLRRHLPDVPILALTATAVPKVQKDVIESLCLQHPLILRASFNRPNIFYEVRYKDLLADAYRDVSHLLKSAGNACSIVYCFERSICDDLSGYLCKNGISSAAYHAGLNSKFRSAVVDDWLSSRIQVIVATVAFGMGIDKKDVRIVCHFNIPKSMEGFYQESGRAGRDQLPSRSVLYYGMDDRKRMEFILRNATNKKSGSSPSSNSLPEKSLEAFSQMVEYCEGSSCRRKRILDSFGEEVPASLCRKSCDACKHPDLVSKKLEDLRHVSDSHKKDRFFPIIIKSSKDAFLEGRGQDTEFWNREDEGSFSSEDISDSDDGAEVISSLTRSKISTKAVLDEKFEVLQHAEEVYYQNQGQRKQESSLTDKKAISETLREASKKRLFNALTQAQGRLGDLSLDFEGSAIFLEMDCFKKYEKVGKTFYNSQVAATVRWLSSSSHEQILDRLNANSTTPASTNCKADNLPTVTPPPDPIIQDHVPEEASAGENQDNINLEHSNESVDMRAPGEKIELPQIPSFLEFINQKRREGQMGSSVVSSQHPSRGVQKRILDSQKHGANNASKRIR</sequence>
<dbReference type="RefSeq" id="XP_038985394.1">
    <property type="nucleotide sequence ID" value="XM_039129466.1"/>
</dbReference>
<dbReference type="SUPFAM" id="SSF52540">
    <property type="entry name" value="P-loop containing nucleoside triphosphate hydrolases"/>
    <property type="match status" value="1"/>
</dbReference>
<dbReference type="KEGG" id="pda:103709371"/>
<name>A0A8B9APZ7_PHODC</name>
<dbReference type="GO" id="GO:0005634">
    <property type="term" value="C:nucleus"/>
    <property type="evidence" value="ECO:0007669"/>
    <property type="project" value="UniProtKB-SubCell"/>
</dbReference>
<dbReference type="GO" id="GO:0005737">
    <property type="term" value="C:cytoplasm"/>
    <property type="evidence" value="ECO:0007669"/>
    <property type="project" value="TreeGrafter"/>
</dbReference>
<feature type="compositionally biased region" description="Polar residues" evidence="14">
    <location>
        <begin position="761"/>
        <end position="771"/>
    </location>
</feature>
<dbReference type="InterPro" id="IPR004589">
    <property type="entry name" value="DNA_helicase_ATP-dep_RecQ"/>
</dbReference>
<comment type="catalytic activity">
    <reaction evidence="11 13">
        <text>Couples ATP hydrolysis with the unwinding of duplex DNA by translocating in the 3'-5' direction.</text>
        <dbReference type="EC" id="5.6.2.4"/>
    </reaction>
</comment>
<dbReference type="OrthoDB" id="10261556at2759"/>
<reference evidence="17" key="1">
    <citation type="journal article" date="2019" name="Nat. Commun.">
        <title>Genome-wide association mapping of date palm fruit traits.</title>
        <authorList>
            <person name="Hazzouri K.M."/>
            <person name="Gros-Balthazard M."/>
            <person name="Flowers J.M."/>
            <person name="Copetti D."/>
            <person name="Lemansour A."/>
            <person name="Lebrun M."/>
            <person name="Masmoudi K."/>
            <person name="Ferrand S."/>
            <person name="Dhar M.I."/>
            <person name="Fresquez Z.A."/>
            <person name="Rosas U."/>
            <person name="Zhang J."/>
            <person name="Talag J."/>
            <person name="Lee S."/>
            <person name="Kudrna D."/>
            <person name="Powell R.F."/>
            <person name="Leitch I.J."/>
            <person name="Krueger R.R."/>
            <person name="Wing R.A."/>
            <person name="Amiri K.M.A."/>
            <person name="Purugganan M.D."/>
        </authorList>
    </citation>
    <scope>NUCLEOTIDE SEQUENCE [LARGE SCALE GENOMIC DNA]</scope>
    <source>
        <strain evidence="17">cv. Khalas</strain>
    </source>
</reference>
<dbReference type="Pfam" id="PF16124">
    <property type="entry name" value="RecQ_Zn_bind"/>
    <property type="match status" value="1"/>
</dbReference>
<dbReference type="Proteomes" id="UP000228380">
    <property type="component" value="Chromosome 8"/>
</dbReference>
<dbReference type="GO" id="GO:0016787">
    <property type="term" value="F:hydrolase activity"/>
    <property type="evidence" value="ECO:0007669"/>
    <property type="project" value="UniProtKB-KW"/>
</dbReference>
<evidence type="ECO:0000256" key="1">
    <source>
        <dbReference type="ARBA" id="ARBA00004123"/>
    </source>
</evidence>
<evidence type="ECO:0000256" key="13">
    <source>
        <dbReference type="RuleBase" id="RU364117"/>
    </source>
</evidence>
<keyword evidence="9" id="KW-0413">Isomerase</keyword>
<dbReference type="FunFam" id="3.40.50.300:FF:002061">
    <property type="entry name" value="RecQ family DNA helicase"/>
    <property type="match status" value="1"/>
</dbReference>
<evidence type="ECO:0000256" key="7">
    <source>
        <dbReference type="ARBA" id="ARBA00022840"/>
    </source>
</evidence>
<evidence type="ECO:0000313" key="17">
    <source>
        <dbReference type="Proteomes" id="UP000228380"/>
    </source>
</evidence>
<dbReference type="GO" id="GO:0000724">
    <property type="term" value="P:double-strand break repair via homologous recombination"/>
    <property type="evidence" value="ECO:0007669"/>
    <property type="project" value="TreeGrafter"/>
</dbReference>
<evidence type="ECO:0000256" key="11">
    <source>
        <dbReference type="ARBA" id="ARBA00034617"/>
    </source>
</evidence>
<feature type="domain" description="Helicase ATP-binding" evidence="15">
    <location>
        <begin position="70"/>
        <end position="244"/>
    </location>
</feature>
<evidence type="ECO:0000256" key="12">
    <source>
        <dbReference type="ARBA" id="ARBA00049360"/>
    </source>
</evidence>
<dbReference type="InterPro" id="IPR014001">
    <property type="entry name" value="Helicase_ATP-bd"/>
</dbReference>
<keyword evidence="8" id="KW-0238">DNA-binding</keyword>
<evidence type="ECO:0000313" key="18">
    <source>
        <dbReference type="RefSeq" id="XP_038985394.1"/>
    </source>
</evidence>
<keyword evidence="5 13" id="KW-0378">Hydrolase</keyword>
<dbReference type="PANTHER" id="PTHR13710:SF155">
    <property type="entry name" value="ATP-DEPENDENT DNA HELICASE Q-LIKE 3"/>
    <property type="match status" value="1"/>
</dbReference>
<dbReference type="FunFam" id="3.40.50.300:FF:000444">
    <property type="entry name" value="ATP-dependent DNA helicase"/>
    <property type="match status" value="1"/>
</dbReference>
<keyword evidence="3" id="KW-0479">Metal-binding</keyword>
<dbReference type="PROSITE" id="PS51194">
    <property type="entry name" value="HELICASE_CTER"/>
    <property type="match status" value="1"/>
</dbReference>
<dbReference type="Pfam" id="PF00270">
    <property type="entry name" value="DEAD"/>
    <property type="match status" value="1"/>
</dbReference>
<evidence type="ECO:0000256" key="3">
    <source>
        <dbReference type="ARBA" id="ARBA00022723"/>
    </source>
</evidence>
<protein>
    <recommendedName>
        <fullName evidence="13">ATP-dependent DNA helicase</fullName>
        <ecNumber evidence="13">5.6.2.4</ecNumber>
    </recommendedName>
</protein>
<evidence type="ECO:0000256" key="9">
    <source>
        <dbReference type="ARBA" id="ARBA00023235"/>
    </source>
</evidence>
<proteinExistence type="inferred from homology"/>
<reference evidence="18" key="2">
    <citation type="submission" date="2025-08" db="UniProtKB">
        <authorList>
            <consortium name="RefSeq"/>
        </authorList>
    </citation>
    <scope>IDENTIFICATION</scope>
    <source>
        <tissue evidence="18">Young leaves</tissue>
    </source>
</reference>
<dbReference type="PROSITE" id="PS51192">
    <property type="entry name" value="HELICASE_ATP_BIND_1"/>
    <property type="match status" value="1"/>
</dbReference>
<dbReference type="SMART" id="SM00487">
    <property type="entry name" value="DEXDc"/>
    <property type="match status" value="1"/>
</dbReference>
<feature type="region of interest" description="Disordered" evidence="14">
    <location>
        <begin position="734"/>
        <end position="771"/>
    </location>
</feature>
<feature type="domain" description="Helicase C-terminal" evidence="16">
    <location>
        <begin position="271"/>
        <end position="420"/>
    </location>
</feature>
<dbReference type="InterPro" id="IPR027417">
    <property type="entry name" value="P-loop_NTPase"/>
</dbReference>
<dbReference type="GO" id="GO:0003677">
    <property type="term" value="F:DNA binding"/>
    <property type="evidence" value="ECO:0007669"/>
    <property type="project" value="UniProtKB-KW"/>
</dbReference>
<evidence type="ECO:0000259" key="15">
    <source>
        <dbReference type="PROSITE" id="PS51192"/>
    </source>
</evidence>
<evidence type="ECO:0000256" key="5">
    <source>
        <dbReference type="ARBA" id="ARBA00022801"/>
    </source>
</evidence>
<dbReference type="SMART" id="SM00490">
    <property type="entry name" value="HELICc"/>
    <property type="match status" value="1"/>
</dbReference>
<evidence type="ECO:0000256" key="14">
    <source>
        <dbReference type="SAM" id="MobiDB-lite"/>
    </source>
</evidence>
<dbReference type="InterPro" id="IPR011545">
    <property type="entry name" value="DEAD/DEAH_box_helicase_dom"/>
</dbReference>
<comment type="subcellular location">
    <subcellularLocation>
        <location evidence="1 13">Nucleus</location>
    </subcellularLocation>
</comment>
<keyword evidence="10 13" id="KW-0539">Nucleus</keyword>
<feature type="compositionally biased region" description="Polar residues" evidence="14">
    <location>
        <begin position="737"/>
        <end position="747"/>
    </location>
</feature>
<evidence type="ECO:0000256" key="2">
    <source>
        <dbReference type="ARBA" id="ARBA00005446"/>
    </source>
</evidence>
<dbReference type="CDD" id="cd17920">
    <property type="entry name" value="DEXHc_RecQ"/>
    <property type="match status" value="1"/>
</dbReference>
<dbReference type="PANTHER" id="PTHR13710">
    <property type="entry name" value="DNA HELICASE RECQ FAMILY MEMBER"/>
    <property type="match status" value="1"/>
</dbReference>
<evidence type="ECO:0000256" key="10">
    <source>
        <dbReference type="ARBA" id="ARBA00023242"/>
    </source>
</evidence>
<evidence type="ECO:0000256" key="6">
    <source>
        <dbReference type="ARBA" id="ARBA00022806"/>
    </source>
</evidence>
<feature type="region of interest" description="Disordered" evidence="14">
    <location>
        <begin position="1"/>
        <end position="22"/>
    </location>
</feature>
<dbReference type="GO" id="GO:0005694">
    <property type="term" value="C:chromosome"/>
    <property type="evidence" value="ECO:0007669"/>
    <property type="project" value="TreeGrafter"/>
</dbReference>
<comment type="catalytic activity">
    <reaction evidence="12 13">
        <text>ATP + H2O = ADP + phosphate + H(+)</text>
        <dbReference type="Rhea" id="RHEA:13065"/>
        <dbReference type="ChEBI" id="CHEBI:15377"/>
        <dbReference type="ChEBI" id="CHEBI:15378"/>
        <dbReference type="ChEBI" id="CHEBI:30616"/>
        <dbReference type="ChEBI" id="CHEBI:43474"/>
        <dbReference type="ChEBI" id="CHEBI:456216"/>
    </reaction>
</comment>
<keyword evidence="6 13" id="KW-0347">Helicase</keyword>
<keyword evidence="7 13" id="KW-0067">ATP-binding</keyword>
<dbReference type="GO" id="GO:0046872">
    <property type="term" value="F:metal ion binding"/>
    <property type="evidence" value="ECO:0007669"/>
    <property type="project" value="UniProtKB-KW"/>
</dbReference>
<accession>A0A8B9APZ7</accession>
<dbReference type="GO" id="GO:0009378">
    <property type="term" value="F:four-way junction helicase activity"/>
    <property type="evidence" value="ECO:0007669"/>
    <property type="project" value="TreeGrafter"/>
</dbReference>
<dbReference type="EC" id="5.6.2.4" evidence="13"/>
<evidence type="ECO:0000259" key="16">
    <source>
        <dbReference type="PROSITE" id="PS51194"/>
    </source>
</evidence>
<gene>
    <name evidence="18" type="primary">LOC103709371</name>
</gene>
<dbReference type="InterPro" id="IPR001650">
    <property type="entry name" value="Helicase_C-like"/>
</dbReference>
<keyword evidence="4 13" id="KW-0547">Nucleotide-binding</keyword>
<dbReference type="AlphaFoldDB" id="A0A8B9APZ7"/>
<evidence type="ECO:0000256" key="4">
    <source>
        <dbReference type="ARBA" id="ARBA00022741"/>
    </source>
</evidence>
<dbReference type="CDD" id="cd18794">
    <property type="entry name" value="SF2_C_RecQ"/>
    <property type="match status" value="1"/>
</dbReference>
<dbReference type="GeneID" id="103709371"/>
<evidence type="ECO:0000256" key="8">
    <source>
        <dbReference type="ARBA" id="ARBA00023125"/>
    </source>
</evidence>
<keyword evidence="17" id="KW-1185">Reference proteome</keyword>
<dbReference type="GO" id="GO:0005524">
    <property type="term" value="F:ATP binding"/>
    <property type="evidence" value="ECO:0007669"/>
    <property type="project" value="UniProtKB-KW"/>
</dbReference>
<dbReference type="NCBIfam" id="TIGR00614">
    <property type="entry name" value="recQ_fam"/>
    <property type="match status" value="1"/>
</dbReference>
<organism evidence="17 18">
    <name type="scientific">Phoenix dactylifera</name>
    <name type="common">Date palm</name>
    <dbReference type="NCBI Taxonomy" id="42345"/>
    <lineage>
        <taxon>Eukaryota</taxon>
        <taxon>Viridiplantae</taxon>
        <taxon>Streptophyta</taxon>
        <taxon>Embryophyta</taxon>
        <taxon>Tracheophyta</taxon>
        <taxon>Spermatophyta</taxon>
        <taxon>Magnoliopsida</taxon>
        <taxon>Liliopsida</taxon>
        <taxon>Arecaceae</taxon>
        <taxon>Coryphoideae</taxon>
        <taxon>Phoeniceae</taxon>
        <taxon>Phoenix</taxon>
    </lineage>
</organism>